<dbReference type="PANTHER" id="PTHR30193">
    <property type="entry name" value="ABC TRANSPORTER PERMEASE PROTEIN"/>
    <property type="match status" value="1"/>
</dbReference>
<dbReference type="SUPFAM" id="SSF161098">
    <property type="entry name" value="MetI-like"/>
    <property type="match status" value="1"/>
</dbReference>
<dbReference type="Gene3D" id="1.10.3720.10">
    <property type="entry name" value="MetI-like"/>
    <property type="match status" value="1"/>
</dbReference>
<dbReference type="PANTHER" id="PTHR30193:SF37">
    <property type="entry name" value="INNER MEMBRANE ABC TRANSPORTER PERMEASE PROTEIN YCJO"/>
    <property type="match status" value="1"/>
</dbReference>
<dbReference type="InterPro" id="IPR035906">
    <property type="entry name" value="MetI-like_sf"/>
</dbReference>
<evidence type="ECO:0000256" key="5">
    <source>
        <dbReference type="ARBA" id="ARBA00022989"/>
    </source>
</evidence>
<evidence type="ECO:0000256" key="2">
    <source>
        <dbReference type="ARBA" id="ARBA00022448"/>
    </source>
</evidence>
<keyword evidence="6 7" id="KW-0472">Membrane</keyword>
<protein>
    <submittedName>
        <fullName evidence="9">Carbohydrate ABC transporter membrane protein 1, CUT1 family (TC 3.A.1.1.-)</fullName>
    </submittedName>
</protein>
<sequence length="301" mass="33155">MIKIRNKKRVFGVSLFLLPALLIYIVFQIAPLFGALYFSLVDWNGIAGSKINFVGFRNFVEVSANPDFILALKNMLKMVVFSVIFHTPIALLLAVALNTKCRGYRIFKVLFFVPTVFPLSAVGLMWYFVFMPTGALNSLFSMVGLEQLVTPWLVNTKTAMNAIIFVNIWAGIGYYMVIILAGLTTIPSDIYEAAAIDGANSLGKFFSITVPMLKSTIFMCILMDIIGSVKVFDLVFAMTGGGPNGLTNLPTTLLYNESFKYKHYGTGSAIGVIIFGICLIGTLLSNGLMKGREDRKVKRNG</sequence>
<proteinExistence type="inferred from homology"/>
<evidence type="ECO:0000256" key="7">
    <source>
        <dbReference type="RuleBase" id="RU363032"/>
    </source>
</evidence>
<dbReference type="Pfam" id="PF00528">
    <property type="entry name" value="BPD_transp_1"/>
    <property type="match status" value="1"/>
</dbReference>
<comment type="subcellular location">
    <subcellularLocation>
        <location evidence="1 7">Cell membrane</location>
        <topology evidence="1 7">Multi-pass membrane protein</topology>
    </subcellularLocation>
</comment>
<comment type="similarity">
    <text evidence="7">Belongs to the binding-protein-dependent transport system permease family.</text>
</comment>
<feature type="transmembrane region" description="Helical" evidence="7">
    <location>
        <begin position="109"/>
        <end position="129"/>
    </location>
</feature>
<feature type="transmembrane region" description="Helical" evidence="7">
    <location>
        <begin position="75"/>
        <end position="97"/>
    </location>
</feature>
<keyword evidence="5 7" id="KW-1133">Transmembrane helix</keyword>
<gene>
    <name evidence="9" type="ORF">SAMN02745136_01383</name>
</gene>
<keyword evidence="3" id="KW-1003">Cell membrane</keyword>
<dbReference type="InterPro" id="IPR051393">
    <property type="entry name" value="ABC_transporter_permease"/>
</dbReference>
<dbReference type="GO" id="GO:0005886">
    <property type="term" value="C:plasma membrane"/>
    <property type="evidence" value="ECO:0007669"/>
    <property type="project" value="UniProtKB-SubCell"/>
</dbReference>
<dbReference type="AlphaFoldDB" id="A0A1M6NNZ2"/>
<dbReference type="OrthoDB" id="42781at2"/>
<evidence type="ECO:0000256" key="3">
    <source>
        <dbReference type="ARBA" id="ARBA00022475"/>
    </source>
</evidence>
<dbReference type="InterPro" id="IPR000515">
    <property type="entry name" value="MetI-like"/>
</dbReference>
<evidence type="ECO:0000313" key="10">
    <source>
        <dbReference type="Proteomes" id="UP000184386"/>
    </source>
</evidence>
<accession>A0A1M6NNZ2</accession>
<evidence type="ECO:0000259" key="8">
    <source>
        <dbReference type="PROSITE" id="PS50928"/>
    </source>
</evidence>
<dbReference type="PROSITE" id="PS50928">
    <property type="entry name" value="ABC_TM1"/>
    <property type="match status" value="1"/>
</dbReference>
<feature type="transmembrane region" description="Helical" evidence="7">
    <location>
        <begin position="269"/>
        <end position="289"/>
    </location>
</feature>
<evidence type="ECO:0000256" key="6">
    <source>
        <dbReference type="ARBA" id="ARBA00023136"/>
    </source>
</evidence>
<feature type="transmembrane region" description="Helical" evidence="7">
    <location>
        <begin position="12"/>
        <end position="38"/>
    </location>
</feature>
<reference evidence="9 10" key="1">
    <citation type="submission" date="2016-11" db="EMBL/GenBank/DDBJ databases">
        <authorList>
            <person name="Jaros S."/>
            <person name="Januszkiewicz K."/>
            <person name="Wedrychowicz H."/>
        </authorList>
    </citation>
    <scope>NUCLEOTIDE SEQUENCE [LARGE SCALE GENOMIC DNA]</scope>
    <source>
        <strain evidence="9 10">DSM 15929</strain>
    </source>
</reference>
<feature type="transmembrane region" description="Helical" evidence="7">
    <location>
        <begin position="162"/>
        <end position="184"/>
    </location>
</feature>
<evidence type="ECO:0000256" key="1">
    <source>
        <dbReference type="ARBA" id="ARBA00004651"/>
    </source>
</evidence>
<dbReference type="CDD" id="cd06261">
    <property type="entry name" value="TM_PBP2"/>
    <property type="match status" value="1"/>
</dbReference>
<dbReference type="STRING" id="1121322.SAMN02745136_01383"/>
<keyword evidence="2 7" id="KW-0813">Transport</keyword>
<feature type="domain" description="ABC transmembrane type-1" evidence="8">
    <location>
        <begin position="72"/>
        <end position="285"/>
    </location>
</feature>
<feature type="transmembrane region" description="Helical" evidence="7">
    <location>
        <begin position="205"/>
        <end position="226"/>
    </location>
</feature>
<keyword evidence="4 7" id="KW-0812">Transmembrane</keyword>
<evidence type="ECO:0000313" key="9">
    <source>
        <dbReference type="EMBL" id="SHJ97413.1"/>
    </source>
</evidence>
<dbReference type="RefSeq" id="WP_073274205.1">
    <property type="nucleotide sequence ID" value="NZ_FRAC01000008.1"/>
</dbReference>
<dbReference type="EMBL" id="FRAC01000008">
    <property type="protein sequence ID" value="SHJ97413.1"/>
    <property type="molecule type" value="Genomic_DNA"/>
</dbReference>
<dbReference type="GO" id="GO:0055085">
    <property type="term" value="P:transmembrane transport"/>
    <property type="evidence" value="ECO:0007669"/>
    <property type="project" value="InterPro"/>
</dbReference>
<name>A0A1M6NNZ2_9FIRM</name>
<organism evidence="9 10">
    <name type="scientific">Anaerocolumna jejuensis DSM 15929</name>
    <dbReference type="NCBI Taxonomy" id="1121322"/>
    <lineage>
        <taxon>Bacteria</taxon>
        <taxon>Bacillati</taxon>
        <taxon>Bacillota</taxon>
        <taxon>Clostridia</taxon>
        <taxon>Lachnospirales</taxon>
        <taxon>Lachnospiraceae</taxon>
        <taxon>Anaerocolumna</taxon>
    </lineage>
</organism>
<keyword evidence="10" id="KW-1185">Reference proteome</keyword>
<dbReference type="Proteomes" id="UP000184386">
    <property type="component" value="Unassembled WGS sequence"/>
</dbReference>
<evidence type="ECO:0000256" key="4">
    <source>
        <dbReference type="ARBA" id="ARBA00022692"/>
    </source>
</evidence>